<evidence type="ECO:0000259" key="10">
    <source>
        <dbReference type="Pfam" id="PF17917"/>
    </source>
</evidence>
<evidence type="ECO:0000256" key="8">
    <source>
        <dbReference type="SAM" id="Coils"/>
    </source>
</evidence>
<dbReference type="Pfam" id="PF00078">
    <property type="entry name" value="RVT_1"/>
    <property type="match status" value="1"/>
</dbReference>
<feature type="domain" description="Reverse transcriptase" evidence="9">
    <location>
        <begin position="409"/>
        <end position="480"/>
    </location>
</feature>
<keyword evidence="4" id="KW-0540">Nuclease</keyword>
<dbReference type="PANTHER" id="PTHR37984">
    <property type="entry name" value="PROTEIN CBG26694"/>
    <property type="match status" value="1"/>
</dbReference>
<organism evidence="11">
    <name type="scientific">Tanacetum cinerariifolium</name>
    <name type="common">Dalmatian daisy</name>
    <name type="synonym">Chrysanthemum cinerariifolium</name>
    <dbReference type="NCBI Taxonomy" id="118510"/>
    <lineage>
        <taxon>Eukaryota</taxon>
        <taxon>Viridiplantae</taxon>
        <taxon>Streptophyta</taxon>
        <taxon>Embryophyta</taxon>
        <taxon>Tracheophyta</taxon>
        <taxon>Spermatophyta</taxon>
        <taxon>Magnoliopsida</taxon>
        <taxon>eudicotyledons</taxon>
        <taxon>Gunneridae</taxon>
        <taxon>Pentapetalae</taxon>
        <taxon>asterids</taxon>
        <taxon>campanulids</taxon>
        <taxon>Asterales</taxon>
        <taxon>Asteraceae</taxon>
        <taxon>Asteroideae</taxon>
        <taxon>Anthemideae</taxon>
        <taxon>Anthemidinae</taxon>
        <taxon>Tanacetum</taxon>
    </lineage>
</organism>
<dbReference type="AlphaFoldDB" id="A0A699HZ74"/>
<keyword evidence="3" id="KW-0548">Nucleotidyltransferase</keyword>
<dbReference type="GO" id="GO:0004519">
    <property type="term" value="F:endonuclease activity"/>
    <property type="evidence" value="ECO:0007669"/>
    <property type="project" value="UniProtKB-KW"/>
</dbReference>
<comment type="caution">
    <text evidence="11">The sequence shown here is derived from an EMBL/GenBank/DDBJ whole genome shotgun (WGS) entry which is preliminary data.</text>
</comment>
<dbReference type="CDD" id="cd01647">
    <property type="entry name" value="RT_LTR"/>
    <property type="match status" value="1"/>
</dbReference>
<dbReference type="Gene3D" id="3.30.70.270">
    <property type="match status" value="1"/>
</dbReference>
<keyword evidence="6" id="KW-0378">Hydrolase</keyword>
<evidence type="ECO:0000256" key="1">
    <source>
        <dbReference type="ARBA" id="ARBA00012493"/>
    </source>
</evidence>
<dbReference type="GO" id="GO:0016787">
    <property type="term" value="F:hydrolase activity"/>
    <property type="evidence" value="ECO:0007669"/>
    <property type="project" value="UniProtKB-KW"/>
</dbReference>
<proteinExistence type="predicted"/>
<evidence type="ECO:0000259" key="9">
    <source>
        <dbReference type="Pfam" id="PF00078"/>
    </source>
</evidence>
<dbReference type="SUPFAM" id="SSF56672">
    <property type="entry name" value="DNA/RNA polymerases"/>
    <property type="match status" value="1"/>
</dbReference>
<protein>
    <recommendedName>
        <fullName evidence="1">RNA-directed DNA polymerase</fullName>
        <ecNumber evidence="1">2.7.7.49</ecNumber>
    </recommendedName>
</protein>
<sequence>LGNEAFINTVVDRLLHHEVEGRVDGLVEEVEGLENQRAELVVELVIKVVKEVIEGDVRSANVSNGRNGCSYKEFMVCNPKDYDGKGATIVYTRCIKKMESVQDMNRCGANQKVKYTASSFIGRAMTWCNTQCHAMVGAGHAAYTECFLELARLVPYLVTPENKRIKRYIYGISLQIRAMVVAMKPTTIQSDVLKAGMLTDEAIRNGAPKKNTEKRGNDGELSMKENVRDDNKISRTVMVFLTITKPVRKEYTGGNHQDQPMAIEGGQGHGNNKNQACKGAFMMGVEEARKDPNGVTGTFTLNNYYATTVFAFGADYNFISTTFIPLLDIKSSELGFSYEIEIASGQLVEINKVICNCKLEIEGHTFDIDLIPFEHGSFDVIVGMDWLSQHKAKIVCHEKVVRISLPYAVFMDLMNRVCRPYLDKFVIVFIDDILIYSMTKEGHEMHLGLILELLKKDKLYAKFSKCEFWLQEVQFFGHVINRNGIHVDPRLGLVGVLMKGDRVSSYSSRQLKIHEKNYTTYDLELCVVVFALKIWRHYLYGTKSIIYTNHKSLQHIFNQKELNMHQRRWIELFSDYDYEIRYHPKPAEILKKEFKKLKRSRIHIIKVRWNSKRGPEFTWEARAEGNTNRNNANQIRCYNYRGLVHLARNYTVRPKRRDAAYLQTQLLIAQKEEAGI</sequence>
<dbReference type="GO" id="GO:0003964">
    <property type="term" value="F:RNA-directed DNA polymerase activity"/>
    <property type="evidence" value="ECO:0007669"/>
    <property type="project" value="UniProtKB-KW"/>
</dbReference>
<dbReference type="InterPro" id="IPR000477">
    <property type="entry name" value="RT_dom"/>
</dbReference>
<evidence type="ECO:0000256" key="4">
    <source>
        <dbReference type="ARBA" id="ARBA00022722"/>
    </source>
</evidence>
<keyword evidence="8" id="KW-0175">Coiled coil</keyword>
<dbReference type="InterPro" id="IPR043128">
    <property type="entry name" value="Rev_trsase/Diguanyl_cyclase"/>
</dbReference>
<dbReference type="CDD" id="cd09274">
    <property type="entry name" value="RNase_HI_RT_Ty3"/>
    <property type="match status" value="1"/>
</dbReference>
<reference evidence="11" key="1">
    <citation type="journal article" date="2019" name="Sci. Rep.">
        <title>Draft genome of Tanacetum cinerariifolium, the natural source of mosquito coil.</title>
        <authorList>
            <person name="Yamashiro T."/>
            <person name="Shiraishi A."/>
            <person name="Satake H."/>
            <person name="Nakayama K."/>
        </authorList>
    </citation>
    <scope>NUCLEOTIDE SEQUENCE</scope>
</reference>
<keyword evidence="7" id="KW-0695">RNA-directed DNA polymerase</keyword>
<keyword evidence="2" id="KW-0808">Transferase</keyword>
<evidence type="ECO:0000256" key="2">
    <source>
        <dbReference type="ARBA" id="ARBA00022679"/>
    </source>
</evidence>
<dbReference type="Gene3D" id="2.40.70.10">
    <property type="entry name" value="Acid Proteases"/>
    <property type="match status" value="1"/>
</dbReference>
<dbReference type="SUPFAM" id="SSF50630">
    <property type="entry name" value="Acid proteases"/>
    <property type="match status" value="1"/>
</dbReference>
<dbReference type="Pfam" id="PF17917">
    <property type="entry name" value="RT_RNaseH"/>
    <property type="match status" value="1"/>
</dbReference>
<dbReference type="EMBL" id="BKCJ010226594">
    <property type="protein sequence ID" value="GEY96071.1"/>
    <property type="molecule type" value="Genomic_DNA"/>
</dbReference>
<evidence type="ECO:0000256" key="7">
    <source>
        <dbReference type="ARBA" id="ARBA00022918"/>
    </source>
</evidence>
<keyword evidence="5" id="KW-0255">Endonuclease</keyword>
<dbReference type="InterPro" id="IPR041373">
    <property type="entry name" value="RT_RNaseH"/>
</dbReference>
<dbReference type="InterPro" id="IPR050951">
    <property type="entry name" value="Retrovirus_Pol_polyprotein"/>
</dbReference>
<dbReference type="Pfam" id="PF08284">
    <property type="entry name" value="RVP_2"/>
    <property type="match status" value="1"/>
</dbReference>
<dbReference type="EC" id="2.7.7.49" evidence="1"/>
<evidence type="ECO:0000256" key="3">
    <source>
        <dbReference type="ARBA" id="ARBA00022695"/>
    </source>
</evidence>
<feature type="non-terminal residue" evidence="11">
    <location>
        <position position="1"/>
    </location>
</feature>
<dbReference type="InterPro" id="IPR043502">
    <property type="entry name" value="DNA/RNA_pol_sf"/>
</dbReference>
<evidence type="ECO:0000313" key="11">
    <source>
        <dbReference type="EMBL" id="GEY96071.1"/>
    </source>
</evidence>
<gene>
    <name evidence="11" type="ORF">Tci_468045</name>
</gene>
<accession>A0A699HZ74</accession>
<evidence type="ECO:0000256" key="6">
    <source>
        <dbReference type="ARBA" id="ARBA00022801"/>
    </source>
</evidence>
<dbReference type="InterPro" id="IPR021109">
    <property type="entry name" value="Peptidase_aspartic_dom_sf"/>
</dbReference>
<feature type="domain" description="Reverse transcriptase RNase H-like" evidence="10">
    <location>
        <begin position="495"/>
        <end position="576"/>
    </location>
</feature>
<evidence type="ECO:0000256" key="5">
    <source>
        <dbReference type="ARBA" id="ARBA00022759"/>
    </source>
</evidence>
<dbReference type="PANTHER" id="PTHR37984:SF5">
    <property type="entry name" value="PROTEIN NYNRIN-LIKE"/>
    <property type="match status" value="1"/>
</dbReference>
<feature type="coiled-coil region" evidence="8">
    <location>
        <begin position="16"/>
        <end position="43"/>
    </location>
</feature>
<name>A0A699HZ74_TANCI</name>
<dbReference type="CDD" id="cd00303">
    <property type="entry name" value="retropepsin_like"/>
    <property type="match status" value="1"/>
</dbReference>